<dbReference type="Gene3D" id="3.40.1400.10">
    <property type="entry name" value="Sugar-phosphate isomerase, RpiB/LacA/LacB"/>
    <property type="match status" value="1"/>
</dbReference>
<feature type="active site" description="Proton donor" evidence="3">
    <location>
        <position position="106"/>
    </location>
</feature>
<protein>
    <submittedName>
        <fullName evidence="5">Ribose 5-phosphate isomerase B</fullName>
    </submittedName>
</protein>
<dbReference type="AlphaFoldDB" id="A0A2T7BKL1"/>
<dbReference type="GO" id="GO:0019316">
    <property type="term" value="P:D-allose catabolic process"/>
    <property type="evidence" value="ECO:0007669"/>
    <property type="project" value="TreeGrafter"/>
</dbReference>
<accession>A0A2T7BKL1</accession>
<feature type="binding site" evidence="4">
    <location>
        <position position="117"/>
    </location>
    <ligand>
        <name>D-ribulose 5-phosphate</name>
        <dbReference type="ChEBI" id="CHEBI:58121"/>
    </ligand>
</feature>
<evidence type="ECO:0000256" key="3">
    <source>
        <dbReference type="PIRSR" id="PIRSR005384-1"/>
    </source>
</evidence>
<dbReference type="PIRSF" id="PIRSF005384">
    <property type="entry name" value="RpiB_LacA_B"/>
    <property type="match status" value="1"/>
</dbReference>
<feature type="active site" description="Proton acceptor" evidence="3">
    <location>
        <position position="73"/>
    </location>
</feature>
<dbReference type="PANTHER" id="PTHR30345">
    <property type="entry name" value="RIBOSE-5-PHOSPHATE ISOMERASE B"/>
    <property type="match status" value="1"/>
</dbReference>
<dbReference type="NCBIfam" id="TIGR00689">
    <property type="entry name" value="rpiB_lacA_lacB"/>
    <property type="match status" value="1"/>
</dbReference>
<evidence type="ECO:0000256" key="2">
    <source>
        <dbReference type="ARBA" id="ARBA00023235"/>
    </source>
</evidence>
<dbReference type="RefSeq" id="WP_108684821.1">
    <property type="nucleotide sequence ID" value="NZ_QCYK01000001.1"/>
</dbReference>
<dbReference type="PANTHER" id="PTHR30345:SF0">
    <property type="entry name" value="DNA DAMAGE-REPAIR_TOLERATION PROTEIN DRT102"/>
    <property type="match status" value="1"/>
</dbReference>
<dbReference type="GO" id="GO:0004751">
    <property type="term" value="F:ribose-5-phosphate isomerase activity"/>
    <property type="evidence" value="ECO:0007669"/>
    <property type="project" value="TreeGrafter"/>
</dbReference>
<sequence length="151" mass="16207">MQTNFDFSLPVAIGADHAGVECKEVLVSFLEGRGLRVKDLGTHAADAVDYPDFAHPVAKLVDRGQASLGILICGSGNGVAMAANKHQGVRAAVCWGEELARLARAHNNANILCLPGRFVDQVQAQAITEVFLQTPFEGGRHVDRVRKVVHL</sequence>
<evidence type="ECO:0000256" key="1">
    <source>
        <dbReference type="ARBA" id="ARBA00008754"/>
    </source>
</evidence>
<comment type="caution">
    <text evidence="5">The sequence shown here is derived from an EMBL/GenBank/DDBJ whole genome shotgun (WGS) entry which is preliminary data.</text>
</comment>
<feature type="binding site" evidence="4">
    <location>
        <position position="107"/>
    </location>
    <ligand>
        <name>D-ribulose 5-phosphate</name>
        <dbReference type="ChEBI" id="CHEBI:58121"/>
    </ligand>
</feature>
<reference evidence="5 6" key="1">
    <citation type="submission" date="2018-04" db="EMBL/GenBank/DDBJ databases">
        <title>Chitinophaga fuyangensis sp. nov., isolated from soil in a chemical factory.</title>
        <authorList>
            <person name="Chen K."/>
        </authorList>
    </citation>
    <scope>NUCLEOTIDE SEQUENCE [LARGE SCALE GENOMIC DNA]</scope>
    <source>
        <strain evidence="5 6">LY-1</strain>
    </source>
</reference>
<dbReference type="NCBIfam" id="NF004051">
    <property type="entry name" value="PRK05571.1"/>
    <property type="match status" value="1"/>
</dbReference>
<keyword evidence="2 5" id="KW-0413">Isomerase</keyword>
<dbReference type="OrthoDB" id="1778624at2"/>
<proteinExistence type="inferred from homology"/>
<comment type="similarity">
    <text evidence="1">Belongs to the LacAB/RpiB family.</text>
</comment>
<gene>
    <name evidence="5" type="primary">rpiB</name>
    <name evidence="5" type="ORF">DCC81_01475</name>
</gene>
<feature type="binding site" evidence="4">
    <location>
        <position position="140"/>
    </location>
    <ligand>
        <name>D-ribulose 5-phosphate</name>
        <dbReference type="ChEBI" id="CHEBI:58121"/>
    </ligand>
</feature>
<feature type="binding site" evidence="4">
    <location>
        <begin position="74"/>
        <end position="78"/>
    </location>
    <ligand>
        <name>D-ribulose 5-phosphate</name>
        <dbReference type="ChEBI" id="CHEBI:58121"/>
    </ligand>
</feature>
<evidence type="ECO:0000313" key="6">
    <source>
        <dbReference type="Proteomes" id="UP000244450"/>
    </source>
</evidence>
<evidence type="ECO:0000256" key="4">
    <source>
        <dbReference type="PIRSR" id="PIRSR005384-2"/>
    </source>
</evidence>
<dbReference type="EMBL" id="QCYK01000001">
    <property type="protein sequence ID" value="PUZ28180.1"/>
    <property type="molecule type" value="Genomic_DNA"/>
</dbReference>
<dbReference type="NCBIfam" id="TIGR01120">
    <property type="entry name" value="rpiB"/>
    <property type="match status" value="1"/>
</dbReference>
<dbReference type="Pfam" id="PF02502">
    <property type="entry name" value="LacAB_rpiB"/>
    <property type="match status" value="1"/>
</dbReference>
<dbReference type="SUPFAM" id="SSF89623">
    <property type="entry name" value="Ribose/Galactose isomerase RpiB/AlsB"/>
    <property type="match status" value="1"/>
</dbReference>
<evidence type="ECO:0000313" key="5">
    <source>
        <dbReference type="EMBL" id="PUZ28180.1"/>
    </source>
</evidence>
<dbReference type="GO" id="GO:0009052">
    <property type="term" value="P:pentose-phosphate shunt, non-oxidative branch"/>
    <property type="evidence" value="ECO:0007669"/>
    <property type="project" value="TreeGrafter"/>
</dbReference>
<feature type="binding site" evidence="4">
    <location>
        <position position="144"/>
    </location>
    <ligand>
        <name>D-ribulose 5-phosphate</name>
        <dbReference type="ChEBI" id="CHEBI:58121"/>
    </ligand>
</feature>
<feature type="binding site" evidence="4">
    <location>
        <begin position="16"/>
        <end position="17"/>
    </location>
    <ligand>
        <name>D-ribulose 5-phosphate</name>
        <dbReference type="ChEBI" id="CHEBI:58121"/>
    </ligand>
</feature>
<dbReference type="InterPro" id="IPR036569">
    <property type="entry name" value="RpiB_LacA_LacB_sf"/>
</dbReference>
<dbReference type="InterPro" id="IPR004785">
    <property type="entry name" value="RpiB"/>
</dbReference>
<name>A0A2T7BKL1_9BACT</name>
<organism evidence="5 6">
    <name type="scientific">Chitinophaga parva</name>
    <dbReference type="NCBI Taxonomy" id="2169414"/>
    <lineage>
        <taxon>Bacteria</taxon>
        <taxon>Pseudomonadati</taxon>
        <taxon>Bacteroidota</taxon>
        <taxon>Chitinophagia</taxon>
        <taxon>Chitinophagales</taxon>
        <taxon>Chitinophagaceae</taxon>
        <taxon>Chitinophaga</taxon>
    </lineage>
</organism>
<keyword evidence="6" id="KW-1185">Reference proteome</keyword>
<dbReference type="Proteomes" id="UP000244450">
    <property type="component" value="Unassembled WGS sequence"/>
</dbReference>
<dbReference type="InterPro" id="IPR003500">
    <property type="entry name" value="RpiB_LacA_LacB"/>
</dbReference>